<feature type="transmembrane region" description="Helical" evidence="4">
    <location>
        <begin position="100"/>
        <end position="121"/>
    </location>
</feature>
<evidence type="ECO:0000256" key="2">
    <source>
        <dbReference type="ARBA" id="ARBA00022989"/>
    </source>
</evidence>
<feature type="transmembrane region" description="Helical" evidence="4">
    <location>
        <begin position="12"/>
        <end position="32"/>
    </location>
</feature>
<dbReference type="Proteomes" id="UP000637267">
    <property type="component" value="Unassembled WGS sequence"/>
</dbReference>
<evidence type="ECO:0000313" key="6">
    <source>
        <dbReference type="EMBL" id="GGP23778.1"/>
    </source>
</evidence>
<feature type="transmembrane region" description="Helical" evidence="4">
    <location>
        <begin position="362"/>
        <end position="381"/>
    </location>
</feature>
<dbReference type="PANTHER" id="PTHR23521">
    <property type="entry name" value="TRANSPORTER MFS SUPERFAMILY"/>
    <property type="match status" value="1"/>
</dbReference>
<feature type="transmembrane region" description="Helical" evidence="4">
    <location>
        <begin position="133"/>
        <end position="151"/>
    </location>
</feature>
<feature type="transmembrane region" description="Helical" evidence="4">
    <location>
        <begin position="298"/>
        <end position="316"/>
    </location>
</feature>
<dbReference type="CDD" id="cd17477">
    <property type="entry name" value="MFS_YcaD_like"/>
    <property type="match status" value="1"/>
</dbReference>
<feature type="transmembrane region" description="Helical" evidence="4">
    <location>
        <begin position="276"/>
        <end position="292"/>
    </location>
</feature>
<dbReference type="Gene3D" id="1.20.1250.20">
    <property type="entry name" value="MFS general substrate transporter like domains"/>
    <property type="match status" value="2"/>
</dbReference>
<dbReference type="InterPro" id="IPR047200">
    <property type="entry name" value="MFS_YcaD-like"/>
</dbReference>
<evidence type="ECO:0000259" key="5">
    <source>
        <dbReference type="PROSITE" id="PS50850"/>
    </source>
</evidence>
<feature type="transmembrane region" description="Helical" evidence="4">
    <location>
        <begin position="163"/>
        <end position="180"/>
    </location>
</feature>
<keyword evidence="3 4" id="KW-0472">Membrane</keyword>
<dbReference type="SUPFAM" id="SSF103473">
    <property type="entry name" value="MFS general substrate transporter"/>
    <property type="match status" value="1"/>
</dbReference>
<feature type="domain" description="Major facilitator superfamily (MFS) profile" evidence="5">
    <location>
        <begin position="9"/>
        <end position="385"/>
    </location>
</feature>
<keyword evidence="1 4" id="KW-0812">Transmembrane</keyword>
<organism evidence="6 7">
    <name type="scientific">Silvimonas iriomotensis</name>
    <dbReference type="NCBI Taxonomy" id="449662"/>
    <lineage>
        <taxon>Bacteria</taxon>
        <taxon>Pseudomonadati</taxon>
        <taxon>Pseudomonadota</taxon>
        <taxon>Betaproteobacteria</taxon>
        <taxon>Neisseriales</taxon>
        <taxon>Chitinibacteraceae</taxon>
        <taxon>Silvimonas</taxon>
    </lineage>
</organism>
<dbReference type="PROSITE" id="PS50850">
    <property type="entry name" value="MFS"/>
    <property type="match status" value="1"/>
</dbReference>
<dbReference type="Pfam" id="PF07690">
    <property type="entry name" value="MFS_1"/>
    <property type="match status" value="1"/>
</dbReference>
<dbReference type="PANTHER" id="PTHR23521:SF3">
    <property type="entry name" value="MFS TRANSPORTER"/>
    <property type="match status" value="1"/>
</dbReference>
<dbReference type="InterPro" id="IPR011701">
    <property type="entry name" value="MFS"/>
</dbReference>
<comment type="caution">
    <text evidence="6">The sequence shown here is derived from an EMBL/GenBank/DDBJ whole genome shotgun (WGS) entry which is preliminary data.</text>
</comment>
<sequence>MLERQVWRNFVAVTFSVAVVGIGLGATLPLTALTLVRLGYGPEVVGWMAAAGALGGVIGTFLAPGLTQRLGRRGVMLGCMVLALASVMPLQFTSNLVCWAVLRFMFGFAMAPLFVLGESWINALPPDASRGRVVAIYSTSFSLCQMLGPGLTTWLDAMPDRNFLIAGLLFLIGIPGIVAADAGTHDADETPAGAQDQHASWLAILRFAPVIVAGTAFFALFDAVTLSFLPLFALHHGFDRQTALLSASVVMAGDATLQFAAGWLADHYGRARVHKLCGVLLCLLLAGLPWVIHAGFVWWPWLFVLGGVAGAIYTLAIVASGDYFTGAALLRSAGLIALTWNISSSAGPALTGVAMQRWGDQAMVGVLLLVALGFVAVSLAGRSPRQAFHA</sequence>
<dbReference type="InterPro" id="IPR020846">
    <property type="entry name" value="MFS_dom"/>
</dbReference>
<reference evidence="7" key="1">
    <citation type="journal article" date="2019" name="Int. J. Syst. Evol. Microbiol.">
        <title>The Global Catalogue of Microorganisms (GCM) 10K type strain sequencing project: providing services to taxonomists for standard genome sequencing and annotation.</title>
        <authorList>
            <consortium name="The Broad Institute Genomics Platform"/>
            <consortium name="The Broad Institute Genome Sequencing Center for Infectious Disease"/>
            <person name="Wu L."/>
            <person name="Ma J."/>
        </authorList>
    </citation>
    <scope>NUCLEOTIDE SEQUENCE [LARGE SCALE GENOMIC DNA]</scope>
    <source>
        <strain evidence="7">CGMCC 1.8859</strain>
    </source>
</reference>
<proteinExistence type="predicted"/>
<evidence type="ECO:0000256" key="4">
    <source>
        <dbReference type="SAM" id="Phobius"/>
    </source>
</evidence>
<feature type="transmembrane region" description="Helical" evidence="4">
    <location>
        <begin position="44"/>
        <end position="63"/>
    </location>
</feature>
<dbReference type="InterPro" id="IPR036259">
    <property type="entry name" value="MFS_trans_sf"/>
</dbReference>
<accession>A0ABQ2PEN0</accession>
<dbReference type="RefSeq" id="WP_188706526.1">
    <property type="nucleotide sequence ID" value="NZ_BMLX01000007.1"/>
</dbReference>
<protein>
    <submittedName>
        <fullName evidence="6">MFS transporter</fullName>
    </submittedName>
</protein>
<dbReference type="EMBL" id="BMLX01000007">
    <property type="protein sequence ID" value="GGP23778.1"/>
    <property type="molecule type" value="Genomic_DNA"/>
</dbReference>
<keyword evidence="7" id="KW-1185">Reference proteome</keyword>
<name>A0ABQ2PEN0_9NEIS</name>
<evidence type="ECO:0000313" key="7">
    <source>
        <dbReference type="Proteomes" id="UP000637267"/>
    </source>
</evidence>
<evidence type="ECO:0000256" key="1">
    <source>
        <dbReference type="ARBA" id="ARBA00022692"/>
    </source>
</evidence>
<keyword evidence="2 4" id="KW-1133">Transmembrane helix</keyword>
<feature type="transmembrane region" description="Helical" evidence="4">
    <location>
        <begin position="201"/>
        <end position="221"/>
    </location>
</feature>
<evidence type="ECO:0000256" key="3">
    <source>
        <dbReference type="ARBA" id="ARBA00023136"/>
    </source>
</evidence>
<gene>
    <name evidence="6" type="ORF">GCM10010970_37780</name>
</gene>